<dbReference type="GO" id="GO:0005615">
    <property type="term" value="C:extracellular space"/>
    <property type="evidence" value="ECO:0007669"/>
    <property type="project" value="TreeGrafter"/>
</dbReference>
<accession>A0A151MYS9</accession>
<feature type="disulfide bond" evidence="9">
    <location>
        <begin position="55"/>
        <end position="114"/>
    </location>
</feature>
<dbReference type="AlphaFoldDB" id="A0A151MYS9"/>
<keyword evidence="7 9" id="KW-1015">Disulfide bond</keyword>
<keyword evidence="2" id="KW-0011">Acute phase</keyword>
<comment type="subcellular location">
    <subcellularLocation>
        <location evidence="1 10">Secreted</location>
    </subcellularLocation>
</comment>
<name>A0A151MYS9_ALLMI</name>
<keyword evidence="4 10" id="KW-0479">Metal-binding</keyword>
<evidence type="ECO:0000313" key="12">
    <source>
        <dbReference type="EMBL" id="KYO29672.1"/>
    </source>
</evidence>
<protein>
    <recommendedName>
        <fullName evidence="10">Pentraxin family member</fullName>
    </recommendedName>
</protein>
<keyword evidence="6 10" id="KW-0106">Calcium</keyword>
<gene>
    <name evidence="12" type="primary">CRP</name>
    <name evidence="12" type="ORF">Y1Q_0017652</name>
</gene>
<dbReference type="GO" id="GO:0001849">
    <property type="term" value="F:complement component C1q complex binding"/>
    <property type="evidence" value="ECO:0007669"/>
    <property type="project" value="TreeGrafter"/>
</dbReference>
<reference evidence="12 13" key="1">
    <citation type="journal article" date="2012" name="Genome Biol.">
        <title>Sequencing three crocodilian genomes to illuminate the evolution of archosaurs and amniotes.</title>
        <authorList>
            <person name="St John J.A."/>
            <person name="Braun E.L."/>
            <person name="Isberg S.R."/>
            <person name="Miles L.G."/>
            <person name="Chong A.Y."/>
            <person name="Gongora J."/>
            <person name="Dalzell P."/>
            <person name="Moran C."/>
            <person name="Bed'hom B."/>
            <person name="Abzhanov A."/>
            <person name="Burgess S.C."/>
            <person name="Cooksey A.M."/>
            <person name="Castoe T.A."/>
            <person name="Crawford N.G."/>
            <person name="Densmore L.D."/>
            <person name="Drew J.C."/>
            <person name="Edwards S.V."/>
            <person name="Faircloth B.C."/>
            <person name="Fujita M.K."/>
            <person name="Greenwold M.J."/>
            <person name="Hoffmann F.G."/>
            <person name="Howard J.M."/>
            <person name="Iguchi T."/>
            <person name="Janes D.E."/>
            <person name="Khan S.Y."/>
            <person name="Kohno S."/>
            <person name="de Koning A.J."/>
            <person name="Lance S.L."/>
            <person name="McCarthy F.M."/>
            <person name="McCormack J.E."/>
            <person name="Merchant M.E."/>
            <person name="Peterson D.G."/>
            <person name="Pollock D.D."/>
            <person name="Pourmand N."/>
            <person name="Raney B.J."/>
            <person name="Roessler K.A."/>
            <person name="Sanford J.R."/>
            <person name="Sawyer R.H."/>
            <person name="Schmidt C.J."/>
            <person name="Triplett E.W."/>
            <person name="Tuberville T.D."/>
            <person name="Venegas-Anaya M."/>
            <person name="Howard J.T."/>
            <person name="Jarvis E.D."/>
            <person name="Guillette L.J.Jr."/>
            <person name="Glenn T.C."/>
            <person name="Green R.E."/>
            <person name="Ray D.A."/>
        </authorList>
    </citation>
    <scope>NUCLEOTIDE SEQUENCE [LARGE SCALE GENOMIC DNA]</scope>
    <source>
        <strain evidence="12">KSC_2009_1</strain>
    </source>
</reference>
<comment type="cofactor">
    <cofactor evidence="10">
        <name>Ca(2+)</name>
        <dbReference type="ChEBI" id="CHEBI:29108"/>
    </cofactor>
    <text evidence="10">Binds 2 calcium ions per subunit.</text>
</comment>
<feature type="signal peptide" evidence="10">
    <location>
        <begin position="1"/>
        <end position="19"/>
    </location>
</feature>
<comment type="similarity">
    <text evidence="8 10">Belongs to the pentraxin family.</text>
</comment>
<proteinExistence type="inferred from homology"/>
<keyword evidence="5 10" id="KW-0732">Signal</keyword>
<dbReference type="InterPro" id="IPR051005">
    <property type="entry name" value="Pentraxin_domain"/>
</dbReference>
<comment type="subunit">
    <text evidence="10">Homopentamer. Pentaxin (or pentraxin) have a discoid arrangement of 5 non-covalently bound subunits.</text>
</comment>
<dbReference type="EMBL" id="AKHW03004558">
    <property type="protein sequence ID" value="KYO29672.1"/>
    <property type="molecule type" value="Genomic_DNA"/>
</dbReference>
<dbReference type="Gene3D" id="2.60.120.200">
    <property type="match status" value="1"/>
</dbReference>
<dbReference type="SMR" id="A0A151MYS9"/>
<dbReference type="InterPro" id="IPR013320">
    <property type="entry name" value="ConA-like_dom_sf"/>
</dbReference>
<dbReference type="eggNOG" id="ENOG502S201">
    <property type="taxonomic scope" value="Eukaryota"/>
</dbReference>
<sequence length="227" mass="25947">MEMQLLWVLVLAGLSGILAQTDLYQKVFVFRNDPSNAYVRVQTKPEQPLQNFTVCLRSFSDQTRPYGLFSYASKAHDSEILIFKLKSGEYRLYVGGEFVMYHVPENRMDWDHVCASWESAMGLATFWINGKPLPRKGLQKGYFISAEAMILLGQKQDGYGGSFDPYNSLTGEMADVYMWEYVLSPAQMRAAYLSLRLPPCALGWRNLQYEIKGDVVVKPRLRESVVL</sequence>
<feature type="domain" description="Pentraxin (PTX)" evidence="11">
    <location>
        <begin position="24"/>
        <end position="223"/>
    </location>
</feature>
<dbReference type="InterPro" id="IPR030476">
    <property type="entry name" value="Pentaxin_CS"/>
</dbReference>
<dbReference type="FunFam" id="2.60.120.200:FF:000070">
    <property type="entry name" value="Serum amyloid P-component"/>
    <property type="match status" value="1"/>
</dbReference>
<keyword evidence="3" id="KW-0964">Secreted</keyword>
<evidence type="ECO:0000259" key="11">
    <source>
        <dbReference type="PROSITE" id="PS51828"/>
    </source>
</evidence>
<dbReference type="SMART" id="SM00159">
    <property type="entry name" value="PTX"/>
    <property type="match status" value="1"/>
</dbReference>
<evidence type="ECO:0000256" key="1">
    <source>
        <dbReference type="ARBA" id="ARBA00004613"/>
    </source>
</evidence>
<dbReference type="SUPFAM" id="SSF49899">
    <property type="entry name" value="Concanavalin A-like lectins/glucanases"/>
    <property type="match status" value="1"/>
</dbReference>
<organism evidence="12 13">
    <name type="scientific">Alligator mississippiensis</name>
    <name type="common">American alligator</name>
    <dbReference type="NCBI Taxonomy" id="8496"/>
    <lineage>
        <taxon>Eukaryota</taxon>
        <taxon>Metazoa</taxon>
        <taxon>Chordata</taxon>
        <taxon>Craniata</taxon>
        <taxon>Vertebrata</taxon>
        <taxon>Euteleostomi</taxon>
        <taxon>Archelosauria</taxon>
        <taxon>Archosauria</taxon>
        <taxon>Crocodylia</taxon>
        <taxon>Alligatoridae</taxon>
        <taxon>Alligatorinae</taxon>
        <taxon>Alligator</taxon>
    </lineage>
</organism>
<evidence type="ECO:0000256" key="5">
    <source>
        <dbReference type="ARBA" id="ARBA00022729"/>
    </source>
</evidence>
<evidence type="ECO:0000256" key="7">
    <source>
        <dbReference type="ARBA" id="ARBA00023157"/>
    </source>
</evidence>
<comment type="caution">
    <text evidence="12">The sequence shown here is derived from an EMBL/GenBank/DDBJ whole genome shotgun (WGS) entry which is preliminary data.</text>
</comment>
<evidence type="ECO:0000256" key="3">
    <source>
        <dbReference type="ARBA" id="ARBA00022525"/>
    </source>
</evidence>
<dbReference type="InterPro" id="IPR001759">
    <property type="entry name" value="PTX_dom"/>
</dbReference>
<dbReference type="PROSITE" id="PS00289">
    <property type="entry name" value="PTX_1"/>
    <property type="match status" value="1"/>
</dbReference>
<dbReference type="OrthoDB" id="547680at2759"/>
<dbReference type="GO" id="GO:0006953">
    <property type="term" value="P:acute-phase response"/>
    <property type="evidence" value="ECO:0007669"/>
    <property type="project" value="UniProtKB-KW"/>
</dbReference>
<dbReference type="GO" id="GO:0045087">
    <property type="term" value="P:innate immune response"/>
    <property type="evidence" value="ECO:0007669"/>
    <property type="project" value="TreeGrafter"/>
</dbReference>
<evidence type="ECO:0000256" key="2">
    <source>
        <dbReference type="ARBA" id="ARBA00022486"/>
    </source>
</evidence>
<feature type="chain" id="PRO_5007358833" description="Pentraxin family member" evidence="10">
    <location>
        <begin position="20"/>
        <end position="227"/>
    </location>
</feature>
<evidence type="ECO:0000256" key="9">
    <source>
        <dbReference type="PROSITE-ProRule" id="PRU01172"/>
    </source>
</evidence>
<keyword evidence="13" id="KW-1185">Reference proteome</keyword>
<dbReference type="PRINTS" id="PR00895">
    <property type="entry name" value="PENTAXIN"/>
</dbReference>
<dbReference type="CDD" id="cd00152">
    <property type="entry name" value="PTX"/>
    <property type="match status" value="1"/>
</dbReference>
<dbReference type="GeneID" id="102564619"/>
<dbReference type="PROSITE" id="PS51828">
    <property type="entry name" value="PTX_2"/>
    <property type="match status" value="1"/>
</dbReference>
<evidence type="ECO:0000256" key="8">
    <source>
        <dbReference type="ARBA" id="ARBA00038102"/>
    </source>
</evidence>
<dbReference type="PANTHER" id="PTHR45869:SF7">
    <property type="entry name" value="C-REACTIVE PROTEIN"/>
    <property type="match status" value="1"/>
</dbReference>
<evidence type="ECO:0000256" key="4">
    <source>
        <dbReference type="ARBA" id="ARBA00022723"/>
    </source>
</evidence>
<dbReference type="PhylomeDB" id="A0A151MYS9"/>
<evidence type="ECO:0000256" key="6">
    <source>
        <dbReference type="ARBA" id="ARBA00022837"/>
    </source>
</evidence>
<dbReference type="Proteomes" id="UP000050525">
    <property type="component" value="Unassembled WGS sequence"/>
</dbReference>
<evidence type="ECO:0000256" key="10">
    <source>
        <dbReference type="RuleBase" id="RU362112"/>
    </source>
</evidence>
<dbReference type="Pfam" id="PF00354">
    <property type="entry name" value="Pentaxin"/>
    <property type="match status" value="1"/>
</dbReference>
<dbReference type="GO" id="GO:0046872">
    <property type="term" value="F:metal ion binding"/>
    <property type="evidence" value="ECO:0007669"/>
    <property type="project" value="UniProtKB-KW"/>
</dbReference>
<evidence type="ECO:0000313" key="13">
    <source>
        <dbReference type="Proteomes" id="UP000050525"/>
    </source>
</evidence>
<dbReference type="PANTHER" id="PTHR45869">
    <property type="entry name" value="C-REACTIVE PROTEIN-RELATED"/>
    <property type="match status" value="1"/>
</dbReference>